<accession>A0A6N6RIX2</accession>
<evidence type="ECO:0000256" key="9">
    <source>
        <dbReference type="ARBA" id="ARBA00022801"/>
    </source>
</evidence>
<dbReference type="CDD" id="cd00056">
    <property type="entry name" value="ENDO3c"/>
    <property type="match status" value="1"/>
</dbReference>
<dbReference type="GO" id="GO:0006298">
    <property type="term" value="P:mismatch repair"/>
    <property type="evidence" value="ECO:0007669"/>
    <property type="project" value="TreeGrafter"/>
</dbReference>
<reference evidence="16 17" key="1">
    <citation type="submission" date="2019-09" db="EMBL/GenBank/DDBJ databases">
        <title>Genomes of family Cryomorphaceae.</title>
        <authorList>
            <person name="Bowman J.P."/>
        </authorList>
    </citation>
    <scope>NUCLEOTIDE SEQUENCE [LARGE SCALE GENOMIC DNA]</scope>
    <source>
        <strain evidence="16 17">LMG 25704</strain>
    </source>
</reference>
<dbReference type="SUPFAM" id="SSF55811">
    <property type="entry name" value="Nudix"/>
    <property type="match status" value="1"/>
</dbReference>
<dbReference type="GO" id="GO:0035485">
    <property type="term" value="F:adenine/guanine mispair binding"/>
    <property type="evidence" value="ECO:0007669"/>
    <property type="project" value="TreeGrafter"/>
</dbReference>
<dbReference type="Pfam" id="PF14815">
    <property type="entry name" value="NUDIX_4"/>
    <property type="match status" value="1"/>
</dbReference>
<dbReference type="InterPro" id="IPR023170">
    <property type="entry name" value="HhH_base_excis_C"/>
</dbReference>
<dbReference type="GO" id="GO:0034039">
    <property type="term" value="F:8-oxo-7,8-dihydroguanine DNA N-glycosylase activity"/>
    <property type="evidence" value="ECO:0007669"/>
    <property type="project" value="TreeGrafter"/>
</dbReference>
<keyword evidence="17" id="KW-1185">Reference proteome</keyword>
<keyword evidence="13 14" id="KW-0326">Glycosidase</keyword>
<dbReference type="InterPro" id="IPR015797">
    <property type="entry name" value="NUDIX_hydrolase-like_dom_sf"/>
</dbReference>
<evidence type="ECO:0000256" key="7">
    <source>
        <dbReference type="ARBA" id="ARBA00022723"/>
    </source>
</evidence>
<feature type="domain" description="HhH-GPD" evidence="15">
    <location>
        <begin position="35"/>
        <end position="183"/>
    </location>
</feature>
<dbReference type="EC" id="3.2.2.31" evidence="4 14"/>
<evidence type="ECO:0000256" key="4">
    <source>
        <dbReference type="ARBA" id="ARBA00012045"/>
    </source>
</evidence>
<sequence>MTLSSELRSWYRISGRDLPWRRTRSPYAIWLSEIILQQTRVAQGLPYYHRFLETFPTVQSLADASEDEVLKLWEGLGYYSRARNLHKGAKFIAKNGFPSSYNTWLEVPGVGPYTAAAVSSFVNNESVAVVDGNVQRVLARIFNIDTPVNSTQGIKIIREIAEEVIKDEPAAEHNQAIMELGALICSPKNPNCENCPLNTRCLALEYKVIDQRPIKIKKKKPTVEHLSYTALHNQTGLLIRKRGTDSIWKGLYELMPGSPEQNNFTSADTSSLPTYKITHLLSHKKLEISIFPIEVKGDFAPSNTDAEWKKWSEIQQLAFPRPIRRWLDENLLPLHLGSDI</sequence>
<evidence type="ECO:0000256" key="11">
    <source>
        <dbReference type="ARBA" id="ARBA00023014"/>
    </source>
</evidence>
<evidence type="ECO:0000313" key="16">
    <source>
        <dbReference type="EMBL" id="KAB2810354.1"/>
    </source>
</evidence>
<dbReference type="GO" id="GO:0051539">
    <property type="term" value="F:4 iron, 4 sulfur cluster binding"/>
    <property type="evidence" value="ECO:0007669"/>
    <property type="project" value="UniProtKB-UniRule"/>
</dbReference>
<evidence type="ECO:0000256" key="8">
    <source>
        <dbReference type="ARBA" id="ARBA00022763"/>
    </source>
</evidence>
<comment type="catalytic activity">
    <reaction evidence="1 14">
        <text>Hydrolyzes free adenine bases from 7,8-dihydro-8-oxoguanine:adenine mismatched double-stranded DNA, leaving an apurinic site.</text>
        <dbReference type="EC" id="3.2.2.31"/>
    </reaction>
</comment>
<dbReference type="InterPro" id="IPR044298">
    <property type="entry name" value="MIG/MutY"/>
</dbReference>
<dbReference type="RefSeq" id="WP_151667143.1">
    <property type="nucleotide sequence ID" value="NZ_WBVO01000004.1"/>
</dbReference>
<gene>
    <name evidence="16" type="primary">mutY</name>
    <name evidence="16" type="ORF">F8C67_07135</name>
</gene>
<keyword evidence="8 14" id="KW-0227">DNA damage</keyword>
<name>A0A6N6RIX2_9FLAO</name>
<evidence type="ECO:0000256" key="10">
    <source>
        <dbReference type="ARBA" id="ARBA00023004"/>
    </source>
</evidence>
<comment type="caution">
    <text evidence="16">The sequence shown here is derived from an EMBL/GenBank/DDBJ whole genome shotgun (WGS) entry which is preliminary data.</text>
</comment>
<dbReference type="Proteomes" id="UP000468650">
    <property type="component" value="Unassembled WGS sequence"/>
</dbReference>
<dbReference type="AlphaFoldDB" id="A0A6N6RIX2"/>
<dbReference type="CDD" id="cd03431">
    <property type="entry name" value="NUDIX_DNA_Glycosylase_C-MutY"/>
    <property type="match status" value="1"/>
</dbReference>
<dbReference type="InterPro" id="IPR011257">
    <property type="entry name" value="DNA_glycosylase"/>
</dbReference>
<dbReference type="PANTHER" id="PTHR42944">
    <property type="entry name" value="ADENINE DNA GLYCOSYLASE"/>
    <property type="match status" value="1"/>
</dbReference>
<dbReference type="GO" id="GO:0046872">
    <property type="term" value="F:metal ion binding"/>
    <property type="evidence" value="ECO:0007669"/>
    <property type="project" value="UniProtKB-UniRule"/>
</dbReference>
<dbReference type="NCBIfam" id="TIGR01084">
    <property type="entry name" value="mutY"/>
    <property type="match status" value="1"/>
</dbReference>
<dbReference type="EMBL" id="WBVO01000004">
    <property type="protein sequence ID" value="KAB2810354.1"/>
    <property type="molecule type" value="Genomic_DNA"/>
</dbReference>
<keyword evidence="9" id="KW-0378">Hydrolase</keyword>
<dbReference type="Gene3D" id="1.10.340.30">
    <property type="entry name" value="Hypothetical protein, domain 2"/>
    <property type="match status" value="1"/>
</dbReference>
<dbReference type="InterPro" id="IPR005760">
    <property type="entry name" value="A/G_AdeGlyc_MutY"/>
</dbReference>
<protein>
    <recommendedName>
        <fullName evidence="5 14">Adenine DNA glycosylase</fullName>
        <ecNumber evidence="4 14">3.2.2.31</ecNumber>
    </recommendedName>
</protein>
<evidence type="ECO:0000256" key="13">
    <source>
        <dbReference type="ARBA" id="ARBA00023295"/>
    </source>
</evidence>
<comment type="similarity">
    <text evidence="3 14">Belongs to the Nth/MutY family.</text>
</comment>
<keyword evidence="7" id="KW-0479">Metal-binding</keyword>
<keyword evidence="10 14" id="KW-0408">Iron</keyword>
<dbReference type="OrthoDB" id="9802365at2"/>
<dbReference type="InterPro" id="IPR029119">
    <property type="entry name" value="MutY_C"/>
</dbReference>
<dbReference type="SUPFAM" id="SSF48150">
    <property type="entry name" value="DNA-glycosylase"/>
    <property type="match status" value="1"/>
</dbReference>
<dbReference type="PANTHER" id="PTHR42944:SF1">
    <property type="entry name" value="ADENINE DNA GLYCOSYLASE"/>
    <property type="match status" value="1"/>
</dbReference>
<comment type="cofactor">
    <cofactor evidence="14">
        <name>[4Fe-4S] cluster</name>
        <dbReference type="ChEBI" id="CHEBI:49883"/>
    </cofactor>
    <text evidence="14">Binds 1 [4Fe-4S] cluster.</text>
</comment>
<keyword evidence="6" id="KW-0004">4Fe-4S</keyword>
<comment type="function">
    <text evidence="2">Adenine glycosylase active on G-A mispairs. MutY also corrects error-prone DNA synthesis past GO lesions which are due to the oxidatively damaged form of guanine: 7,8-dihydro-8-oxoguanine (8-oxo-dGTP).</text>
</comment>
<dbReference type="GO" id="GO:0006284">
    <property type="term" value="P:base-excision repair"/>
    <property type="evidence" value="ECO:0007669"/>
    <property type="project" value="UniProtKB-UniRule"/>
</dbReference>
<evidence type="ECO:0000313" key="17">
    <source>
        <dbReference type="Proteomes" id="UP000468650"/>
    </source>
</evidence>
<evidence type="ECO:0000256" key="3">
    <source>
        <dbReference type="ARBA" id="ARBA00008343"/>
    </source>
</evidence>
<keyword evidence="11" id="KW-0411">Iron-sulfur</keyword>
<evidence type="ECO:0000256" key="2">
    <source>
        <dbReference type="ARBA" id="ARBA00002933"/>
    </source>
</evidence>
<organism evidence="16 17">
    <name type="scientific">Phaeocystidibacter luteus</name>
    <dbReference type="NCBI Taxonomy" id="911197"/>
    <lineage>
        <taxon>Bacteria</taxon>
        <taxon>Pseudomonadati</taxon>
        <taxon>Bacteroidota</taxon>
        <taxon>Flavobacteriia</taxon>
        <taxon>Flavobacteriales</taxon>
        <taxon>Phaeocystidibacteraceae</taxon>
        <taxon>Phaeocystidibacter</taxon>
    </lineage>
</organism>
<proteinExistence type="inferred from homology"/>
<keyword evidence="12" id="KW-0234">DNA repair</keyword>
<dbReference type="InterPro" id="IPR003265">
    <property type="entry name" value="HhH-GPD_domain"/>
</dbReference>
<dbReference type="SMART" id="SM00478">
    <property type="entry name" value="ENDO3c"/>
    <property type="match status" value="1"/>
</dbReference>
<evidence type="ECO:0000259" key="15">
    <source>
        <dbReference type="SMART" id="SM00478"/>
    </source>
</evidence>
<dbReference type="GO" id="GO:0000701">
    <property type="term" value="F:purine-specific mismatch base pair DNA N-glycosylase activity"/>
    <property type="evidence" value="ECO:0007669"/>
    <property type="project" value="UniProtKB-EC"/>
</dbReference>
<evidence type="ECO:0000256" key="6">
    <source>
        <dbReference type="ARBA" id="ARBA00022485"/>
    </source>
</evidence>
<evidence type="ECO:0000256" key="14">
    <source>
        <dbReference type="RuleBase" id="RU365096"/>
    </source>
</evidence>
<evidence type="ECO:0000256" key="1">
    <source>
        <dbReference type="ARBA" id="ARBA00000843"/>
    </source>
</evidence>
<dbReference type="Pfam" id="PF00730">
    <property type="entry name" value="HhH-GPD"/>
    <property type="match status" value="1"/>
</dbReference>
<evidence type="ECO:0000256" key="5">
    <source>
        <dbReference type="ARBA" id="ARBA00022023"/>
    </source>
</evidence>
<dbReference type="Gene3D" id="3.90.79.10">
    <property type="entry name" value="Nucleoside Triphosphate Pyrophosphohydrolase"/>
    <property type="match status" value="1"/>
</dbReference>
<dbReference type="Gene3D" id="1.10.1670.10">
    <property type="entry name" value="Helix-hairpin-Helix base-excision DNA repair enzymes (C-terminal)"/>
    <property type="match status" value="1"/>
</dbReference>
<evidence type="ECO:0000256" key="12">
    <source>
        <dbReference type="ARBA" id="ARBA00023204"/>
    </source>
</evidence>
<dbReference type="GO" id="GO:0032357">
    <property type="term" value="F:oxidized purine DNA binding"/>
    <property type="evidence" value="ECO:0007669"/>
    <property type="project" value="TreeGrafter"/>
</dbReference>